<evidence type="ECO:0000256" key="3">
    <source>
        <dbReference type="ARBA" id="ARBA00022692"/>
    </source>
</evidence>
<organism evidence="8 9">
    <name type="scientific">Chelatococcus reniformis</name>
    <dbReference type="NCBI Taxonomy" id="1494448"/>
    <lineage>
        <taxon>Bacteria</taxon>
        <taxon>Pseudomonadati</taxon>
        <taxon>Pseudomonadota</taxon>
        <taxon>Alphaproteobacteria</taxon>
        <taxon>Hyphomicrobiales</taxon>
        <taxon>Chelatococcaceae</taxon>
        <taxon>Chelatococcus</taxon>
    </lineage>
</organism>
<dbReference type="EMBL" id="BMGG01000012">
    <property type="protein sequence ID" value="GGC91401.1"/>
    <property type="molecule type" value="Genomic_DNA"/>
</dbReference>
<gene>
    <name evidence="8" type="ORF">GCM10010994_56460</name>
</gene>
<feature type="transmembrane region" description="Helical" evidence="7">
    <location>
        <begin position="158"/>
        <end position="182"/>
    </location>
</feature>
<accession>A0A916UW44</accession>
<feature type="transmembrane region" description="Helical" evidence="7">
    <location>
        <begin position="121"/>
        <end position="146"/>
    </location>
</feature>
<evidence type="ECO:0000313" key="8">
    <source>
        <dbReference type="EMBL" id="GGC91401.1"/>
    </source>
</evidence>
<keyword evidence="3 7" id="KW-0812">Transmembrane</keyword>
<feature type="transmembrane region" description="Helical" evidence="7">
    <location>
        <begin position="231"/>
        <end position="255"/>
    </location>
</feature>
<dbReference type="Proteomes" id="UP000637002">
    <property type="component" value="Unassembled WGS sequence"/>
</dbReference>
<dbReference type="Pfam" id="PF03706">
    <property type="entry name" value="LPG_synthase_TM"/>
    <property type="match status" value="1"/>
</dbReference>
<evidence type="ECO:0000256" key="5">
    <source>
        <dbReference type="ARBA" id="ARBA00023136"/>
    </source>
</evidence>
<name>A0A916UW44_9HYPH</name>
<comment type="caution">
    <text evidence="8">The sequence shown here is derived from an EMBL/GenBank/DDBJ whole genome shotgun (WGS) entry which is preliminary data.</text>
</comment>
<dbReference type="RefSeq" id="WP_188612531.1">
    <property type="nucleotide sequence ID" value="NZ_BMGG01000012.1"/>
</dbReference>
<keyword evidence="9" id="KW-1185">Reference proteome</keyword>
<protein>
    <submittedName>
        <fullName evidence="8">Membrane protein</fullName>
    </submittedName>
</protein>
<evidence type="ECO:0000256" key="4">
    <source>
        <dbReference type="ARBA" id="ARBA00022989"/>
    </source>
</evidence>
<reference evidence="8" key="2">
    <citation type="submission" date="2020-09" db="EMBL/GenBank/DDBJ databases">
        <authorList>
            <person name="Sun Q."/>
            <person name="Zhou Y."/>
        </authorList>
    </citation>
    <scope>NUCLEOTIDE SEQUENCE</scope>
    <source>
        <strain evidence="8">CGMCC 1.12919</strain>
    </source>
</reference>
<comment type="subcellular location">
    <subcellularLocation>
        <location evidence="1">Cell membrane</location>
        <topology evidence="1">Multi-pass membrane protein</topology>
    </subcellularLocation>
</comment>
<feature type="region of interest" description="Disordered" evidence="6">
    <location>
        <begin position="321"/>
        <end position="341"/>
    </location>
</feature>
<evidence type="ECO:0000313" key="9">
    <source>
        <dbReference type="Proteomes" id="UP000637002"/>
    </source>
</evidence>
<feature type="transmembrane region" description="Helical" evidence="7">
    <location>
        <begin position="7"/>
        <end position="25"/>
    </location>
</feature>
<keyword evidence="2" id="KW-1003">Cell membrane</keyword>
<evidence type="ECO:0000256" key="1">
    <source>
        <dbReference type="ARBA" id="ARBA00004651"/>
    </source>
</evidence>
<feature type="transmembrane region" description="Helical" evidence="7">
    <location>
        <begin position="45"/>
        <end position="65"/>
    </location>
</feature>
<reference evidence="8" key="1">
    <citation type="journal article" date="2014" name="Int. J. Syst. Evol. Microbiol.">
        <title>Complete genome sequence of Corynebacterium casei LMG S-19264T (=DSM 44701T), isolated from a smear-ripened cheese.</title>
        <authorList>
            <consortium name="US DOE Joint Genome Institute (JGI-PGF)"/>
            <person name="Walter F."/>
            <person name="Albersmeier A."/>
            <person name="Kalinowski J."/>
            <person name="Ruckert C."/>
        </authorList>
    </citation>
    <scope>NUCLEOTIDE SEQUENCE</scope>
    <source>
        <strain evidence="8">CGMCC 1.12919</strain>
    </source>
</reference>
<feature type="transmembrane region" description="Helical" evidence="7">
    <location>
        <begin position="202"/>
        <end position="224"/>
    </location>
</feature>
<dbReference type="GO" id="GO:0005886">
    <property type="term" value="C:plasma membrane"/>
    <property type="evidence" value="ECO:0007669"/>
    <property type="project" value="UniProtKB-SubCell"/>
</dbReference>
<dbReference type="AlphaFoldDB" id="A0A916UW44"/>
<keyword evidence="4 7" id="KW-1133">Transmembrane helix</keyword>
<proteinExistence type="predicted"/>
<evidence type="ECO:0000256" key="7">
    <source>
        <dbReference type="SAM" id="Phobius"/>
    </source>
</evidence>
<evidence type="ECO:0000256" key="2">
    <source>
        <dbReference type="ARBA" id="ARBA00022475"/>
    </source>
</evidence>
<sequence length="341" mass="36156">MKKYLEYVWPVIGLGAVVFSGWLLYRELAGISFADVSNAFLSISPLHWLGALAGTAIAYAALAWYDRIALLHLGKHLPWPVISLVSFTTYALSHSIGASVLSGAMVRLRAYGTMGLSIAEVGVLVALCSFTFGLGTVLLGGLVLVFDPEIVYRLFDMPSWSAVALGVGMLALVVLYVVGSWLEFQPIKIGSFAIYYPRLPIVGRQLLAAPLELLGAAAIIYFALPDASNPGYFVVLGVFLASFSAALASHAPGGLGVLEAVFITAMPGVPKAEVLVALLVFRLLYLIIPLAFALIVVVLFERSRLAQTLQERLAQSNPTAAASAPVAVPARLPSPGNDKAA</sequence>
<feature type="compositionally biased region" description="Low complexity" evidence="6">
    <location>
        <begin position="321"/>
        <end position="335"/>
    </location>
</feature>
<dbReference type="InterPro" id="IPR022791">
    <property type="entry name" value="L-PG_synthase/AglD"/>
</dbReference>
<evidence type="ECO:0000256" key="6">
    <source>
        <dbReference type="SAM" id="MobiDB-lite"/>
    </source>
</evidence>
<keyword evidence="5 7" id="KW-0472">Membrane</keyword>
<feature type="transmembrane region" description="Helical" evidence="7">
    <location>
        <begin position="77"/>
        <end position="101"/>
    </location>
</feature>
<feature type="transmembrane region" description="Helical" evidence="7">
    <location>
        <begin position="275"/>
        <end position="300"/>
    </location>
</feature>